<dbReference type="InterPro" id="IPR006657">
    <property type="entry name" value="MoPterin_dinucl-bd_dom"/>
</dbReference>
<proteinExistence type="inferred from homology"/>
<dbReference type="GO" id="GO:0051536">
    <property type="term" value="F:iron-sulfur cluster binding"/>
    <property type="evidence" value="ECO:0007669"/>
    <property type="project" value="UniProtKB-KW"/>
</dbReference>
<dbReference type="Gene3D" id="2.40.40.20">
    <property type="match status" value="1"/>
</dbReference>
<dbReference type="AlphaFoldDB" id="A0A9X2Z6P6"/>
<keyword evidence="4" id="KW-0411">Iron-sulfur</keyword>
<keyword evidence="3" id="KW-0408">Iron</keyword>
<evidence type="ECO:0000313" key="7">
    <source>
        <dbReference type="Proteomes" id="UP001141629"/>
    </source>
</evidence>
<dbReference type="GO" id="GO:0016491">
    <property type="term" value="F:oxidoreductase activity"/>
    <property type="evidence" value="ECO:0007669"/>
    <property type="project" value="InterPro"/>
</dbReference>
<organism evidence="6 7">
    <name type="scientific">Mycobacterium yunnanensis</name>
    <dbReference type="NCBI Taxonomy" id="368477"/>
    <lineage>
        <taxon>Bacteria</taxon>
        <taxon>Bacillati</taxon>
        <taxon>Actinomycetota</taxon>
        <taxon>Actinomycetes</taxon>
        <taxon>Mycobacteriales</taxon>
        <taxon>Mycobacteriaceae</taxon>
        <taxon>Mycobacterium</taxon>
    </lineage>
</organism>
<dbReference type="Proteomes" id="UP001141629">
    <property type="component" value="Unassembled WGS sequence"/>
</dbReference>
<dbReference type="RefSeq" id="WP_263997994.1">
    <property type="nucleotide sequence ID" value="NZ_JACKVK010000011.1"/>
</dbReference>
<evidence type="ECO:0000256" key="1">
    <source>
        <dbReference type="ARBA" id="ARBA00010312"/>
    </source>
</evidence>
<dbReference type="PROSITE" id="PS51669">
    <property type="entry name" value="4FE4S_MOW_BIS_MGD"/>
    <property type="match status" value="1"/>
</dbReference>
<dbReference type="Gene3D" id="2.20.25.90">
    <property type="entry name" value="ADC-like domains"/>
    <property type="match status" value="1"/>
</dbReference>
<dbReference type="Pfam" id="PF00384">
    <property type="entry name" value="Molybdopterin"/>
    <property type="match status" value="1"/>
</dbReference>
<comment type="similarity">
    <text evidence="1">Belongs to the prokaryotic molybdopterin-containing oxidoreductase family.</text>
</comment>
<keyword evidence="7" id="KW-1185">Reference proteome</keyword>
<evidence type="ECO:0000313" key="6">
    <source>
        <dbReference type="EMBL" id="MCV7423116.1"/>
    </source>
</evidence>
<name>A0A9X2Z6P6_9MYCO</name>
<feature type="domain" description="4Fe-4S Mo/W bis-MGD-type" evidence="5">
    <location>
        <begin position="8"/>
        <end position="64"/>
    </location>
</feature>
<evidence type="ECO:0000256" key="3">
    <source>
        <dbReference type="ARBA" id="ARBA00023004"/>
    </source>
</evidence>
<dbReference type="InterPro" id="IPR009010">
    <property type="entry name" value="Asp_de-COase-like_dom_sf"/>
</dbReference>
<dbReference type="Pfam" id="PF01568">
    <property type="entry name" value="Molydop_binding"/>
    <property type="match status" value="1"/>
</dbReference>
<evidence type="ECO:0000259" key="5">
    <source>
        <dbReference type="PROSITE" id="PS51669"/>
    </source>
</evidence>
<dbReference type="Pfam" id="PF04879">
    <property type="entry name" value="Molybdop_Fe4S4"/>
    <property type="match status" value="1"/>
</dbReference>
<protein>
    <submittedName>
        <fullName evidence="6">Molybdopterin-dependent oxidoreductase</fullName>
    </submittedName>
</protein>
<evidence type="ECO:0000256" key="2">
    <source>
        <dbReference type="ARBA" id="ARBA00022723"/>
    </source>
</evidence>
<dbReference type="SUPFAM" id="SSF53706">
    <property type="entry name" value="Formate dehydrogenase/DMSO reductase, domains 1-3"/>
    <property type="match status" value="1"/>
</dbReference>
<comment type="caution">
    <text evidence="6">The sequence shown here is derived from an EMBL/GenBank/DDBJ whole genome shotgun (WGS) entry which is preliminary data.</text>
</comment>
<accession>A0A9X2Z6P6</accession>
<reference evidence="6" key="1">
    <citation type="submission" date="2020-07" db="EMBL/GenBank/DDBJ databases">
        <authorList>
            <person name="Pettersson B.M.F."/>
            <person name="Behra P.R.K."/>
            <person name="Ramesh M."/>
            <person name="Das S."/>
            <person name="Dasgupta S."/>
            <person name="Kirsebom L.A."/>
        </authorList>
    </citation>
    <scope>NUCLEOTIDE SEQUENCE</scope>
    <source>
        <strain evidence="6">DSM 44838</strain>
    </source>
</reference>
<dbReference type="PANTHER" id="PTHR43742">
    <property type="entry name" value="TRIMETHYLAMINE-N-OXIDE REDUCTASE"/>
    <property type="match status" value="1"/>
</dbReference>
<dbReference type="GO" id="GO:0046872">
    <property type="term" value="F:metal ion binding"/>
    <property type="evidence" value="ECO:0007669"/>
    <property type="project" value="UniProtKB-KW"/>
</dbReference>
<gene>
    <name evidence="6" type="ORF">H7K45_21410</name>
</gene>
<dbReference type="SUPFAM" id="SSF50692">
    <property type="entry name" value="ADC-like"/>
    <property type="match status" value="1"/>
</dbReference>
<reference evidence="6" key="2">
    <citation type="journal article" date="2022" name="BMC Genomics">
        <title>Comparative genome analysis of mycobacteria focusing on tRNA and non-coding RNA.</title>
        <authorList>
            <person name="Behra P.R.K."/>
            <person name="Pettersson B.M.F."/>
            <person name="Ramesh M."/>
            <person name="Das S."/>
            <person name="Dasgupta S."/>
            <person name="Kirsebom L.A."/>
        </authorList>
    </citation>
    <scope>NUCLEOTIDE SEQUENCE</scope>
    <source>
        <strain evidence="6">DSM 44838</strain>
    </source>
</reference>
<dbReference type="EMBL" id="JACKVK010000011">
    <property type="protein sequence ID" value="MCV7423116.1"/>
    <property type="molecule type" value="Genomic_DNA"/>
</dbReference>
<sequence length="739" mass="79691">MREVTEQAVTSPGICRICSAHCGVLATVTDGRLTKVTGDPDNPMFKGYSCAKGRALPEIHNNPHRLLHSQRRCADGSYEPVAAEPAMNEIATRLSELIAEHGPRSVALYLGTNGLPYPASPLMANAFIRAIESPMFFTANTIDQPGKQIALAAHGHWLGGDVDFHGADSWMLIGTNPLVSKAIGIPGQNPARNLKDALARGMRLIVVDPRRSPTAARAAIHLQPRPGEDAAIVAAMLNVIISEGLCDDDFLAENVDGFTELARAVSGFTPAYVAERADVPEQQLVEAARLFATHGERGGMVNAGTGANFAMHGNLLEYLCLCLTTICGRWQRAGRRVTRPNTLMPAFAAKAQAHPPYEGWGYGERLRVRGLTDAVCGMPTAALADEILLEGDGQVKALICVGGNPMAAWPDQRKTQRALESLDLLVTLDTEMSLTSRLADYVIAPKMQMETPAMTQGSELIKFYASGTGIPAAYGQYAPRLVDPPAGSDLTEEWEFFVGLAKRMSLDMWFVNFFGGGGGRFMESPPVVLNVNGDTDMTTEELFEQMCANSRIPLSEVAAHPHGKIFDVDAVVAEKDAGCTDRLDVGNTHLLAELEAMLTDDFGAARSESAFPFRLIPRRHGNFMNSSGTALDALNRGKAYNPVYMHPDAMAALGIDDGALVTVSSPHDHIPSVLEADETLRRDVVAMHHAFGGLVTEDHEVRDRGSNVGRLVPTETDYDPITGMPRQGNIPVRVSARPN</sequence>
<dbReference type="InterPro" id="IPR050612">
    <property type="entry name" value="Prok_Mopterin_Oxidored"/>
</dbReference>
<dbReference type="InterPro" id="IPR006656">
    <property type="entry name" value="Mopterin_OxRdtase"/>
</dbReference>
<dbReference type="InterPro" id="IPR006963">
    <property type="entry name" value="Mopterin_OxRdtase_4Fe-4S_dom"/>
</dbReference>
<keyword evidence="2" id="KW-0479">Metal-binding</keyword>
<dbReference type="GO" id="GO:0043546">
    <property type="term" value="F:molybdopterin cofactor binding"/>
    <property type="evidence" value="ECO:0007669"/>
    <property type="project" value="InterPro"/>
</dbReference>
<dbReference type="Gene3D" id="3.40.228.10">
    <property type="entry name" value="Dimethylsulfoxide Reductase, domain 2"/>
    <property type="match status" value="1"/>
</dbReference>
<evidence type="ECO:0000256" key="4">
    <source>
        <dbReference type="ARBA" id="ARBA00023014"/>
    </source>
</evidence>
<dbReference type="Gene3D" id="3.40.50.740">
    <property type="match status" value="1"/>
</dbReference>
<dbReference type="SMART" id="SM00926">
    <property type="entry name" value="Molybdop_Fe4S4"/>
    <property type="match status" value="1"/>
</dbReference>